<sequence length="349" mass="37209">LPEVHSSLLQAIKGLECVLVLGPSFASAAALAKDWTPEDEDLEEATPGLTPGLGSCSSNSFFKNHQSDLTTTSTDSTSSTNTYTEVISTTTTFTDLPELGNNSSNNNNGNSNSNNNYNNNNSNNNNDNNNNVTGIGSSVLRMLGWFNLSEGQLPADPKETPPGSLGRCLDALARIPFTAVVTAVWSADVEERFSHLLGNNFAGFATVLSRPRIDKLPGRSRPILQLLADEPKVDRSSASVQPATAGDAPFLTFLRDLFRSKVVLLVGWPTLPPTGQLGDGLHQAWAVAKARKPSRSEPLAFAICGGLSDRLCKECLEGFGLQVLCLSSASPVALELLLRNLAAAARKKR</sequence>
<dbReference type="OrthoDB" id="481927at2759"/>
<organism evidence="2 3">
    <name type="scientific">Polarella glacialis</name>
    <name type="common">Dinoflagellate</name>
    <dbReference type="NCBI Taxonomy" id="89957"/>
    <lineage>
        <taxon>Eukaryota</taxon>
        <taxon>Sar</taxon>
        <taxon>Alveolata</taxon>
        <taxon>Dinophyceae</taxon>
        <taxon>Suessiales</taxon>
        <taxon>Suessiaceae</taxon>
        <taxon>Polarella</taxon>
    </lineage>
</organism>
<evidence type="ECO:0000313" key="3">
    <source>
        <dbReference type="Proteomes" id="UP000654075"/>
    </source>
</evidence>
<comment type="caution">
    <text evidence="2">The sequence shown here is derived from an EMBL/GenBank/DDBJ whole genome shotgun (WGS) entry which is preliminary data.</text>
</comment>
<feature type="region of interest" description="Disordered" evidence="1">
    <location>
        <begin position="93"/>
        <end position="134"/>
    </location>
</feature>
<evidence type="ECO:0000313" key="2">
    <source>
        <dbReference type="EMBL" id="CAE8604111.1"/>
    </source>
</evidence>
<feature type="non-terminal residue" evidence="2">
    <location>
        <position position="1"/>
    </location>
</feature>
<keyword evidence="3" id="KW-1185">Reference proteome</keyword>
<proteinExistence type="predicted"/>
<dbReference type="EMBL" id="CAJNNV010016061">
    <property type="protein sequence ID" value="CAE8604111.1"/>
    <property type="molecule type" value="Genomic_DNA"/>
</dbReference>
<gene>
    <name evidence="2" type="ORF">PGLA1383_LOCUS22297</name>
</gene>
<accession>A0A813F118</accession>
<feature type="compositionally biased region" description="Low complexity" evidence="1">
    <location>
        <begin position="101"/>
        <end position="131"/>
    </location>
</feature>
<reference evidence="2" key="1">
    <citation type="submission" date="2021-02" db="EMBL/GenBank/DDBJ databases">
        <authorList>
            <person name="Dougan E. K."/>
            <person name="Rhodes N."/>
            <person name="Thang M."/>
            <person name="Chan C."/>
        </authorList>
    </citation>
    <scope>NUCLEOTIDE SEQUENCE</scope>
</reference>
<protein>
    <submittedName>
        <fullName evidence="2">Uncharacterized protein</fullName>
    </submittedName>
</protein>
<evidence type="ECO:0000256" key="1">
    <source>
        <dbReference type="SAM" id="MobiDB-lite"/>
    </source>
</evidence>
<name>A0A813F118_POLGL</name>
<dbReference type="Proteomes" id="UP000654075">
    <property type="component" value="Unassembled WGS sequence"/>
</dbReference>
<dbReference type="AlphaFoldDB" id="A0A813F118"/>